<keyword evidence="1" id="KW-0472">Membrane</keyword>
<evidence type="ECO:0000313" key="3">
    <source>
        <dbReference type="Proteomes" id="UP001143362"/>
    </source>
</evidence>
<accession>A0ABT3TC93</accession>
<reference evidence="2" key="1">
    <citation type="submission" date="2019-02" db="EMBL/GenBank/DDBJ databases">
        <authorList>
            <person name="Li S.-H."/>
        </authorList>
    </citation>
    <scope>NUCLEOTIDE SEQUENCE</scope>
    <source>
        <strain evidence="2">IMCC14734</strain>
    </source>
</reference>
<evidence type="ECO:0008006" key="4">
    <source>
        <dbReference type="Google" id="ProtNLM"/>
    </source>
</evidence>
<keyword evidence="1" id="KW-0812">Transmembrane</keyword>
<name>A0ABT3TC93_9GAMM</name>
<dbReference type="Proteomes" id="UP001143362">
    <property type="component" value="Unassembled WGS sequence"/>
</dbReference>
<sequence length="164" mass="18208">MNWDAIIAFAEVIGALAVLITLAYLAIQTRDNVRVMRSRAVWDAQVSFVEVNEILGNGGTVSELIYKVLSDPGELSAYEKYLAHRFCRGWFQRMEAQFALYSSGILDAEVWELRRGYAKAILNNPVMAEAWETDKGNSMFTKAFIASIDSVANTEAPGFLGVDS</sequence>
<proteinExistence type="predicted"/>
<evidence type="ECO:0000313" key="2">
    <source>
        <dbReference type="EMBL" id="MCX2979897.1"/>
    </source>
</evidence>
<protein>
    <recommendedName>
        <fullName evidence="4">DUF4760 domain-containing protein</fullName>
    </recommendedName>
</protein>
<keyword evidence="1" id="KW-1133">Transmembrane helix</keyword>
<keyword evidence="3" id="KW-1185">Reference proteome</keyword>
<dbReference type="EMBL" id="SHNN01000001">
    <property type="protein sequence ID" value="MCX2979897.1"/>
    <property type="molecule type" value="Genomic_DNA"/>
</dbReference>
<comment type="caution">
    <text evidence="2">The sequence shown here is derived from an EMBL/GenBank/DDBJ whole genome shotgun (WGS) entry which is preliminary data.</text>
</comment>
<gene>
    <name evidence="2" type="ORF">EYC98_03360</name>
</gene>
<organism evidence="2 3">
    <name type="scientific">Candidatus Litorirhabdus singularis</name>
    <dbReference type="NCBI Taxonomy" id="2518993"/>
    <lineage>
        <taxon>Bacteria</taxon>
        <taxon>Pseudomonadati</taxon>
        <taxon>Pseudomonadota</taxon>
        <taxon>Gammaproteobacteria</taxon>
        <taxon>Cellvibrionales</taxon>
        <taxon>Halieaceae</taxon>
        <taxon>Candidatus Litorirhabdus</taxon>
    </lineage>
</organism>
<dbReference type="RefSeq" id="WP_279243884.1">
    <property type="nucleotide sequence ID" value="NZ_SHNN01000001.1"/>
</dbReference>
<evidence type="ECO:0000256" key="1">
    <source>
        <dbReference type="SAM" id="Phobius"/>
    </source>
</evidence>
<feature type="transmembrane region" description="Helical" evidence="1">
    <location>
        <begin position="6"/>
        <end position="27"/>
    </location>
</feature>